<dbReference type="EMBL" id="VNJK01000001">
    <property type="protein sequence ID" value="TVX92726.1"/>
    <property type="molecule type" value="Genomic_DNA"/>
</dbReference>
<dbReference type="OrthoDB" id="2594214at2"/>
<dbReference type="AlphaFoldDB" id="A0A559IYM2"/>
<organism evidence="1 2">
    <name type="scientific">Paenibacillus agilis</name>
    <dbReference type="NCBI Taxonomy" id="3020863"/>
    <lineage>
        <taxon>Bacteria</taxon>
        <taxon>Bacillati</taxon>
        <taxon>Bacillota</taxon>
        <taxon>Bacilli</taxon>
        <taxon>Bacillales</taxon>
        <taxon>Paenibacillaceae</taxon>
        <taxon>Paenibacillus</taxon>
    </lineage>
</organism>
<keyword evidence="2" id="KW-1185">Reference proteome</keyword>
<sequence>MSNIQPSTIQLHYIEWDSVLMQEKGIVSNWNVTRDYMFVCKLTDAVLIRNRLWEHVSHETNHLQQAAIYVIPFLGINVKDYISEIQTTIFDGQCQVAEQFTVEWHLWKEQRFHLLTSYQPQGPLDAASLLLDHYAFVDEREVEMLLTVLDTDRNTLLLFAKPV</sequence>
<comment type="caution">
    <text evidence="1">The sequence shown here is derived from an EMBL/GenBank/DDBJ whole genome shotgun (WGS) entry which is preliminary data.</text>
</comment>
<gene>
    <name evidence="1" type="ORF">FPZ44_06480</name>
</gene>
<accession>A0A559IYM2</accession>
<proteinExistence type="predicted"/>
<dbReference type="Proteomes" id="UP000318102">
    <property type="component" value="Unassembled WGS sequence"/>
</dbReference>
<protein>
    <submittedName>
        <fullName evidence="1">Uncharacterized protein</fullName>
    </submittedName>
</protein>
<evidence type="ECO:0000313" key="2">
    <source>
        <dbReference type="Proteomes" id="UP000318102"/>
    </source>
</evidence>
<name>A0A559IYM2_9BACL</name>
<evidence type="ECO:0000313" key="1">
    <source>
        <dbReference type="EMBL" id="TVX92726.1"/>
    </source>
</evidence>
<dbReference type="RefSeq" id="WP_144988468.1">
    <property type="nucleotide sequence ID" value="NZ_VNJK01000001.1"/>
</dbReference>
<reference evidence="1 2" key="1">
    <citation type="submission" date="2019-07" db="EMBL/GenBank/DDBJ databases">
        <authorList>
            <person name="Kim J."/>
        </authorList>
    </citation>
    <scope>NUCLEOTIDE SEQUENCE [LARGE SCALE GENOMIC DNA]</scope>
    <source>
        <strain evidence="1 2">N4</strain>
    </source>
</reference>